<dbReference type="AlphaFoldDB" id="A0A8J4Y9J9"/>
<dbReference type="PANTHER" id="PTHR12126:SF11">
    <property type="entry name" value="NADH DEHYDROGENASE [UBIQUINONE] 1 ALPHA SUBCOMPLEX SUBUNIT 9, MITOCHONDRIAL"/>
    <property type="match status" value="1"/>
</dbReference>
<evidence type="ECO:0000256" key="1">
    <source>
        <dbReference type="ARBA" id="ARBA00038501"/>
    </source>
</evidence>
<comment type="similarity">
    <text evidence="1">Belongs to the complex I NDUFA9 subunit family.</text>
</comment>
<dbReference type="Pfam" id="PF01370">
    <property type="entry name" value="Epimerase"/>
    <property type="match status" value="1"/>
</dbReference>
<reference evidence="7" key="1">
    <citation type="submission" date="2020-07" db="EMBL/GenBank/DDBJ databases">
        <title>The High-quality genome of the commercially important snow crab, Chionoecetes opilio.</title>
        <authorList>
            <person name="Jeong J.-H."/>
            <person name="Ryu S."/>
        </authorList>
    </citation>
    <scope>NUCLEOTIDE SEQUENCE</scope>
    <source>
        <strain evidence="7">MADBK_172401_WGS</strain>
        <tissue evidence="7">Digestive gland</tissue>
    </source>
</reference>
<comment type="caution">
    <text evidence="7">The sequence shown here is derived from an EMBL/GenBank/DDBJ whole genome shotgun (WGS) entry which is preliminary data.</text>
</comment>
<dbReference type="PANTHER" id="PTHR12126">
    <property type="entry name" value="NADH-UBIQUINONE OXIDOREDUCTASE 39 KDA SUBUNIT-RELATED"/>
    <property type="match status" value="1"/>
</dbReference>
<keyword evidence="8" id="KW-1185">Reference proteome</keyword>
<comment type="subunit">
    <text evidence="5">Complex I is composed of 45 different subunits. This a component of the hydrophobic protein fraction. Interacts with BLOC1S1. Interacts with SLC2A4. Interacts with CLOCK. Interacts with RAB5IF.</text>
</comment>
<dbReference type="GO" id="GO:0005739">
    <property type="term" value="C:mitochondrion"/>
    <property type="evidence" value="ECO:0007669"/>
    <property type="project" value="TreeGrafter"/>
</dbReference>
<dbReference type="InterPro" id="IPR051207">
    <property type="entry name" value="ComplexI_NDUFA9_subunit"/>
</dbReference>
<dbReference type="SUPFAM" id="SSF51735">
    <property type="entry name" value="NAD(P)-binding Rossmann-fold domains"/>
    <property type="match status" value="1"/>
</dbReference>
<proteinExistence type="inferred from homology"/>
<dbReference type="InterPro" id="IPR001509">
    <property type="entry name" value="Epimerase_deHydtase"/>
</dbReference>
<evidence type="ECO:0000256" key="2">
    <source>
        <dbReference type="ARBA" id="ARBA00040720"/>
    </source>
</evidence>
<feature type="domain" description="NAD-dependent epimerase/dehydratase" evidence="6">
    <location>
        <begin position="71"/>
        <end position="287"/>
    </location>
</feature>
<dbReference type="InterPro" id="IPR036291">
    <property type="entry name" value="NAD(P)-bd_dom_sf"/>
</dbReference>
<dbReference type="OrthoDB" id="275457at2759"/>
<evidence type="ECO:0000259" key="6">
    <source>
        <dbReference type="Pfam" id="PF01370"/>
    </source>
</evidence>
<gene>
    <name evidence="7" type="primary">NDUFA9</name>
    <name evidence="7" type="ORF">GWK47_050927</name>
</gene>
<name>A0A8J4Y9J9_CHIOP</name>
<evidence type="ECO:0000256" key="3">
    <source>
        <dbReference type="ARBA" id="ARBA00042000"/>
    </source>
</evidence>
<sequence>MIANTRRLSGTFVQLRSLKKSLTGCGLGMRVAAVTSVHHRHASDVRFLTNPRMDAIKQGRGGRSSFSGDVVTVFGASGFIGRYICNRLGKIGTQIIVPYRGDHYDVLRLKLVGDLGQVLFVPYHLCDEDDIRKAIKHSNVVINLVGRDWETRNFSYEQVHVEGSQRLARLSKEMGVERFLHVSALNSDREHEGYILKGGSNFLRTKGLGEQAVRDAFPEATIFRPSDVYGQEDRFLRYYAGLWRHQGKGLPLPKAGKDIWKQPVFVSDLAQGIIAATRDPDTAGKTYEAVGPRRYELGELVDWFHRVMRKGKDYGYIKYDMKWDPFFKIKAHMTEYLPSWPVNTLTRDKVEREAVTDLTTGLPTLEDLGVTLTKMEDRMDWELKPFRAGSYYDEEVGEFEPPAPPKYIEAR</sequence>
<dbReference type="Gene3D" id="3.40.50.720">
    <property type="entry name" value="NAD(P)-binding Rossmann-like Domain"/>
    <property type="match status" value="1"/>
</dbReference>
<accession>A0A8J4Y9J9</accession>
<dbReference type="GO" id="GO:0044877">
    <property type="term" value="F:protein-containing complex binding"/>
    <property type="evidence" value="ECO:0007669"/>
    <property type="project" value="TreeGrafter"/>
</dbReference>
<organism evidence="7 8">
    <name type="scientific">Chionoecetes opilio</name>
    <name type="common">Atlantic snow crab</name>
    <name type="synonym">Cancer opilio</name>
    <dbReference type="NCBI Taxonomy" id="41210"/>
    <lineage>
        <taxon>Eukaryota</taxon>
        <taxon>Metazoa</taxon>
        <taxon>Ecdysozoa</taxon>
        <taxon>Arthropoda</taxon>
        <taxon>Crustacea</taxon>
        <taxon>Multicrustacea</taxon>
        <taxon>Malacostraca</taxon>
        <taxon>Eumalacostraca</taxon>
        <taxon>Eucarida</taxon>
        <taxon>Decapoda</taxon>
        <taxon>Pleocyemata</taxon>
        <taxon>Brachyura</taxon>
        <taxon>Eubrachyura</taxon>
        <taxon>Majoidea</taxon>
        <taxon>Majidae</taxon>
        <taxon>Chionoecetes</taxon>
    </lineage>
</organism>
<dbReference type="CDD" id="cd05271">
    <property type="entry name" value="NDUFA9_like_SDR_a"/>
    <property type="match status" value="1"/>
</dbReference>
<evidence type="ECO:0000313" key="8">
    <source>
        <dbReference type="Proteomes" id="UP000770661"/>
    </source>
</evidence>
<protein>
    <recommendedName>
        <fullName evidence="2">NADH dehydrogenase [ubiquinone] 1 alpha subcomplex subunit 9, mitochondrial</fullName>
    </recommendedName>
    <alternativeName>
        <fullName evidence="4">Complex I-39kD</fullName>
    </alternativeName>
    <alternativeName>
        <fullName evidence="3">NADH-ubiquinone oxidoreductase 39 kDa subunit</fullName>
    </alternativeName>
</protein>
<evidence type="ECO:0000256" key="5">
    <source>
        <dbReference type="ARBA" id="ARBA00046455"/>
    </source>
</evidence>
<dbReference type="EMBL" id="JACEEZ010014860">
    <property type="protein sequence ID" value="KAG0719216.1"/>
    <property type="molecule type" value="Genomic_DNA"/>
</dbReference>
<dbReference type="Proteomes" id="UP000770661">
    <property type="component" value="Unassembled WGS sequence"/>
</dbReference>
<evidence type="ECO:0000256" key="4">
    <source>
        <dbReference type="ARBA" id="ARBA00043145"/>
    </source>
</evidence>
<evidence type="ECO:0000313" key="7">
    <source>
        <dbReference type="EMBL" id="KAG0719216.1"/>
    </source>
</evidence>